<evidence type="ECO:0000256" key="12">
    <source>
        <dbReference type="ARBA" id="ARBA00037793"/>
    </source>
</evidence>
<feature type="domain" description="CATSPERE first N-terminal" evidence="16">
    <location>
        <begin position="19"/>
        <end position="96"/>
    </location>
</feature>
<gene>
    <name evidence="21" type="primary">C1orf101</name>
    <name evidence="21" type="ORF">BLAG_LOCUS16309</name>
</gene>
<feature type="chain" id="PRO_5035429126" evidence="15">
    <location>
        <begin position="28"/>
        <end position="991"/>
    </location>
</feature>
<evidence type="ECO:0000256" key="6">
    <source>
        <dbReference type="ARBA" id="ARBA00022989"/>
    </source>
</evidence>
<keyword evidence="8 14" id="KW-0472">Membrane</keyword>
<evidence type="ECO:0000259" key="20">
    <source>
        <dbReference type="Pfam" id="PF22850"/>
    </source>
</evidence>
<keyword evidence="10" id="KW-0325">Glycoprotein</keyword>
<keyword evidence="2" id="KW-1003">Cell membrane</keyword>
<keyword evidence="11" id="KW-0966">Cell projection</keyword>
<dbReference type="PANTHER" id="PTHR33722">
    <property type="entry name" value="CATION CHANNEL SPERM-ASSOCIATED PROTEIN SUBUNIT DELTA-RELATED"/>
    <property type="match status" value="1"/>
</dbReference>
<keyword evidence="4 15" id="KW-0732">Signal</keyword>
<dbReference type="Pfam" id="PF22850">
    <property type="entry name" value="CATSPERD-E_C"/>
    <property type="match status" value="1"/>
</dbReference>
<reference evidence="21" key="1">
    <citation type="submission" date="2022-01" db="EMBL/GenBank/DDBJ databases">
        <authorList>
            <person name="Braso-Vives M."/>
        </authorList>
    </citation>
    <scope>NUCLEOTIDE SEQUENCE</scope>
</reference>
<evidence type="ECO:0000259" key="16">
    <source>
        <dbReference type="Pfam" id="PF22841"/>
    </source>
</evidence>
<keyword evidence="22" id="KW-1185">Reference proteome</keyword>
<evidence type="ECO:0000313" key="21">
    <source>
        <dbReference type="EMBL" id="CAH1258881.1"/>
    </source>
</evidence>
<dbReference type="Proteomes" id="UP000838412">
    <property type="component" value="Chromosome 3"/>
</dbReference>
<comment type="similarity">
    <text evidence="1">Belongs to the CATSPERD family.</text>
</comment>
<evidence type="ECO:0000256" key="14">
    <source>
        <dbReference type="SAM" id="Phobius"/>
    </source>
</evidence>
<dbReference type="InterPro" id="IPR053816">
    <property type="entry name" value="CATSPERE_beta-prop"/>
</dbReference>
<keyword evidence="9" id="KW-1015">Disulfide bond</keyword>
<comment type="subcellular location">
    <subcellularLocation>
        <location evidence="12">Cell projection</location>
        <location evidence="12">Cilium</location>
        <location evidence="12">Flagellum membrane</location>
        <topology evidence="12">Single-pass type I membrane protein</topology>
    </subcellularLocation>
</comment>
<evidence type="ECO:0000256" key="13">
    <source>
        <dbReference type="SAM" id="MobiDB-lite"/>
    </source>
</evidence>
<feature type="signal peptide" evidence="15">
    <location>
        <begin position="1"/>
        <end position="27"/>
    </location>
</feature>
<feature type="domain" description="CATSPERD/E C-terminal" evidence="20">
    <location>
        <begin position="740"/>
        <end position="952"/>
    </location>
</feature>
<evidence type="ECO:0000256" key="4">
    <source>
        <dbReference type="ARBA" id="ARBA00022729"/>
    </source>
</evidence>
<evidence type="ECO:0000256" key="15">
    <source>
        <dbReference type="SAM" id="SignalP"/>
    </source>
</evidence>
<feature type="domain" description="CATSPERE beta-propeller" evidence="18">
    <location>
        <begin position="268"/>
        <end position="591"/>
    </location>
</feature>
<keyword evidence="7" id="KW-0969">Cilium</keyword>
<evidence type="ECO:0000259" key="18">
    <source>
        <dbReference type="Pfam" id="PF22844"/>
    </source>
</evidence>
<evidence type="ECO:0000259" key="19">
    <source>
        <dbReference type="Pfam" id="PF22849"/>
    </source>
</evidence>
<feature type="domain" description="CATSPERE second N-terminal" evidence="17">
    <location>
        <begin position="113"/>
        <end position="189"/>
    </location>
</feature>
<feature type="region of interest" description="Disordered" evidence="13">
    <location>
        <begin position="968"/>
        <end position="991"/>
    </location>
</feature>
<evidence type="ECO:0000256" key="11">
    <source>
        <dbReference type="ARBA" id="ARBA00023273"/>
    </source>
</evidence>
<dbReference type="AlphaFoldDB" id="A0A8J9ZNW4"/>
<dbReference type="EMBL" id="OV696688">
    <property type="protein sequence ID" value="CAH1258881.1"/>
    <property type="molecule type" value="Genomic_DNA"/>
</dbReference>
<dbReference type="Pfam" id="PF22843">
    <property type="entry name" value="CATSPERE_NTD2"/>
    <property type="match status" value="1"/>
</dbReference>
<feature type="domain" description="CATSPERE Ig-like" evidence="19">
    <location>
        <begin position="601"/>
        <end position="706"/>
    </location>
</feature>
<feature type="compositionally biased region" description="Basic and acidic residues" evidence="13">
    <location>
        <begin position="968"/>
        <end position="979"/>
    </location>
</feature>
<keyword evidence="6 14" id="KW-1133">Transmembrane helix</keyword>
<protein>
    <submittedName>
        <fullName evidence="21">C1orf101 protein</fullName>
    </submittedName>
</protein>
<sequence length="991" mass="109198">MSSATARFLLVTSLFLIILLSVRRCQAVWRYSSTLTQSEGFTTRDPIVVEHLETMSDLQWKVEPACHVTPQGLHGASIRCSSPGMYVVYPDVAGAGASDDNTLHVQVLDSPSCYRWYLIPANRTADVPDKSGETWLLHVWIVDDRHASLSELNNTAQEPSEYSAQLTELSWRKKQHPEVRQLYSSHVQHVLSKGTAYSRNSSLWEVVVEVDNSAEQALLVSGRPVMLDNCFVGDTQVLLHQAQFSDSSVSSSVSLKGSTAVPVLVQSPVSSGVALLISSTEVLLTQDSFLTTEKLIIPDDVLQSCNGEVQGAAFTASSLYVIACNSLCRMAQNGTWERVIVQGVSGGLVGLKARERHSRVGRAQVDDECLAVWTSTQLFLKSSRESSLELTSLPTKQLGASGYSNNSVPILDVSFPSDPEELGVLVQVLTAEGDNKVMTLQYDLPTTIWSLPEFIMQHSSAGNFSLLYLASAMPEALVWDPSNVTYSFSNGTGTLQVLKGNMTSNLVESIQEIIAGPNGDFVIHLTSNKLYYGRVDMENVVELSPGELPEAEVVLFFDVLGRLHLVNYDSTASLATARLFPLQAEVYSSMYPATSCPYHRFSHGIDVDGYYIDVGEELKIWASLLYPSGSYNSVEVLVRNGHLLQQNFSSEIHPSSLYTTENMTLHFSSNVTFDMLQAENSESSYGTTGIVTVEVRPKQTSYACRGPVNMVTSISVGCPPNRLIRVRRPSGTEECSSYQNYIYTLSPDMYDPTYKGEGCQGCAENSTEVTYDLDNLACPIDVFYSDHFRPTVDLYDGEQFVREVTEDYFVWEAHGRTGYGYNATMQQAGCACQAQTLAAMLTAGNVSTPGDAWGPQNYQPCSTPCDPPGSLLGQHEVLSSSGVSALKFGSSKGIFVFHLKVLDPECSYCVLQTQFAVRVYGSPRESLDLYVYLAVLAFIVGTVIVLALTYYMYYKLMAGEHEKVLQEWTNKESEEQEGKESEEEEVKEEEK</sequence>
<keyword evidence="5" id="KW-0282">Flagellum</keyword>
<dbReference type="InterPro" id="IPR028751">
    <property type="entry name" value="CATSPERD/E"/>
</dbReference>
<evidence type="ECO:0000313" key="22">
    <source>
        <dbReference type="Proteomes" id="UP000838412"/>
    </source>
</evidence>
<dbReference type="InterPro" id="IPR053814">
    <property type="entry name" value="CATSPERD/E_C"/>
</dbReference>
<feature type="transmembrane region" description="Helical" evidence="14">
    <location>
        <begin position="929"/>
        <end position="953"/>
    </location>
</feature>
<evidence type="ECO:0000256" key="9">
    <source>
        <dbReference type="ARBA" id="ARBA00023157"/>
    </source>
</evidence>
<dbReference type="OrthoDB" id="5968869at2759"/>
<accession>A0A8J9ZNW4</accession>
<evidence type="ECO:0000256" key="2">
    <source>
        <dbReference type="ARBA" id="ARBA00022475"/>
    </source>
</evidence>
<evidence type="ECO:0000259" key="17">
    <source>
        <dbReference type="Pfam" id="PF22843"/>
    </source>
</evidence>
<organism evidence="21 22">
    <name type="scientific">Branchiostoma lanceolatum</name>
    <name type="common">Common lancelet</name>
    <name type="synonym">Amphioxus lanceolatum</name>
    <dbReference type="NCBI Taxonomy" id="7740"/>
    <lineage>
        <taxon>Eukaryota</taxon>
        <taxon>Metazoa</taxon>
        <taxon>Chordata</taxon>
        <taxon>Cephalochordata</taxon>
        <taxon>Leptocardii</taxon>
        <taxon>Amphioxiformes</taxon>
        <taxon>Branchiostomatidae</taxon>
        <taxon>Branchiostoma</taxon>
    </lineage>
</organism>
<name>A0A8J9ZNW4_BRALA</name>
<evidence type="ECO:0000256" key="1">
    <source>
        <dbReference type="ARBA" id="ARBA00010246"/>
    </source>
</evidence>
<feature type="compositionally biased region" description="Acidic residues" evidence="13">
    <location>
        <begin position="980"/>
        <end position="991"/>
    </location>
</feature>
<evidence type="ECO:0000256" key="3">
    <source>
        <dbReference type="ARBA" id="ARBA00022692"/>
    </source>
</evidence>
<dbReference type="GO" id="GO:0036128">
    <property type="term" value="C:CatSper complex"/>
    <property type="evidence" value="ECO:0007669"/>
    <property type="project" value="InterPro"/>
</dbReference>
<dbReference type="InterPro" id="IPR053817">
    <property type="entry name" value="CATSPERE_NTD2"/>
</dbReference>
<evidence type="ECO:0000256" key="5">
    <source>
        <dbReference type="ARBA" id="ARBA00022846"/>
    </source>
</evidence>
<dbReference type="Pfam" id="PF22844">
    <property type="entry name" value="Beta-prop_CATSPERE"/>
    <property type="match status" value="1"/>
</dbReference>
<evidence type="ECO:0000256" key="8">
    <source>
        <dbReference type="ARBA" id="ARBA00023136"/>
    </source>
</evidence>
<dbReference type="Pfam" id="PF22841">
    <property type="entry name" value="CATSPERE_NTD1"/>
    <property type="match status" value="1"/>
</dbReference>
<dbReference type="InterPro" id="IPR053815">
    <property type="entry name" value="CATSPERE_Ig-like"/>
</dbReference>
<evidence type="ECO:0000256" key="10">
    <source>
        <dbReference type="ARBA" id="ARBA00023180"/>
    </source>
</evidence>
<proteinExistence type="inferred from homology"/>
<evidence type="ECO:0000256" key="7">
    <source>
        <dbReference type="ARBA" id="ARBA00023069"/>
    </source>
</evidence>
<dbReference type="InterPro" id="IPR053818">
    <property type="entry name" value="CATSPERE_NTD1"/>
</dbReference>
<dbReference type="PANTHER" id="PTHR33722:SF4">
    <property type="entry name" value="CATION CHANNEL SPERM-ASSOCIATED PROTEIN SUBUNIT EPSILON-LIKE"/>
    <property type="match status" value="1"/>
</dbReference>
<keyword evidence="3 14" id="KW-0812">Transmembrane</keyword>
<dbReference type="Pfam" id="PF22849">
    <property type="entry name" value="CATSPERE_Ig-like"/>
    <property type="match status" value="1"/>
</dbReference>